<dbReference type="AlphaFoldDB" id="A0A6C0AX85"/>
<name>A0A6C0AX85_9ZZZZ</name>
<keyword evidence="1" id="KW-0175">Coiled coil</keyword>
<evidence type="ECO:0000256" key="1">
    <source>
        <dbReference type="SAM" id="Coils"/>
    </source>
</evidence>
<feature type="coiled-coil region" evidence="1">
    <location>
        <begin position="63"/>
        <end position="97"/>
    </location>
</feature>
<proteinExistence type="predicted"/>
<reference evidence="2" key="1">
    <citation type="journal article" date="2020" name="Nature">
        <title>Giant virus diversity and host interactions through global metagenomics.</title>
        <authorList>
            <person name="Schulz F."/>
            <person name="Roux S."/>
            <person name="Paez-Espino D."/>
            <person name="Jungbluth S."/>
            <person name="Walsh D.A."/>
            <person name="Denef V.J."/>
            <person name="McMahon K.D."/>
            <person name="Konstantinidis K.T."/>
            <person name="Eloe-Fadrosh E.A."/>
            <person name="Kyrpides N.C."/>
            <person name="Woyke T."/>
        </authorList>
    </citation>
    <scope>NUCLEOTIDE SEQUENCE</scope>
    <source>
        <strain evidence="2">GVMAG-S-ERX555965-48</strain>
    </source>
</reference>
<accession>A0A6C0AX85</accession>
<sequence length="128" mass="15215">MDIAVEPEIYCPIIDEKGNYIDKCPALIKYGIKCPCGTREDWIYNTKNKFKNHISGIKHKKWIEQLNNNKLNFYENNIKLKETVKNQREIIARMEKEIISLKSINSYIESKIFKVENNQEEYDLLDIN</sequence>
<dbReference type="EMBL" id="MN738772">
    <property type="protein sequence ID" value="QHS84093.1"/>
    <property type="molecule type" value="Genomic_DNA"/>
</dbReference>
<protein>
    <submittedName>
        <fullName evidence="2">Uncharacterized protein</fullName>
    </submittedName>
</protein>
<organism evidence="2">
    <name type="scientific">viral metagenome</name>
    <dbReference type="NCBI Taxonomy" id="1070528"/>
    <lineage>
        <taxon>unclassified sequences</taxon>
        <taxon>metagenomes</taxon>
        <taxon>organismal metagenomes</taxon>
    </lineage>
</organism>
<evidence type="ECO:0000313" key="2">
    <source>
        <dbReference type="EMBL" id="QHS84093.1"/>
    </source>
</evidence>